<accession>A0A329SIK8</accession>
<comment type="caution">
    <text evidence="1">The sequence shown here is derived from an EMBL/GenBank/DDBJ whole genome shotgun (WGS) entry which is preliminary data.</text>
</comment>
<sequence>MAQALRKQRCIVWPKKYVKPWDFQISCKLKS</sequence>
<name>A0A329SIK8_9STRA</name>
<keyword evidence="2" id="KW-1185">Reference proteome</keyword>
<dbReference type="Proteomes" id="UP000251314">
    <property type="component" value="Unassembled WGS sequence"/>
</dbReference>
<dbReference type="AlphaFoldDB" id="A0A329SIK8"/>
<organism evidence="1 2">
    <name type="scientific">Phytophthora cactorum</name>
    <dbReference type="NCBI Taxonomy" id="29920"/>
    <lineage>
        <taxon>Eukaryota</taxon>
        <taxon>Sar</taxon>
        <taxon>Stramenopiles</taxon>
        <taxon>Oomycota</taxon>
        <taxon>Peronosporomycetes</taxon>
        <taxon>Peronosporales</taxon>
        <taxon>Peronosporaceae</taxon>
        <taxon>Phytophthora</taxon>
    </lineage>
</organism>
<dbReference type="EMBL" id="MJFZ01000135">
    <property type="protein sequence ID" value="RAW36555.1"/>
    <property type="molecule type" value="Genomic_DNA"/>
</dbReference>
<evidence type="ECO:0000313" key="1">
    <source>
        <dbReference type="EMBL" id="RAW36555.1"/>
    </source>
</evidence>
<proteinExistence type="predicted"/>
<dbReference type="VEuPathDB" id="FungiDB:PC110_g7147"/>
<gene>
    <name evidence="1" type="ORF">PC110_g7147</name>
</gene>
<protein>
    <submittedName>
        <fullName evidence="1">Uncharacterized protein</fullName>
    </submittedName>
</protein>
<reference evidence="1 2" key="1">
    <citation type="submission" date="2018-01" db="EMBL/GenBank/DDBJ databases">
        <title>Draft genome of the strawberry crown rot pathogen Phytophthora cactorum.</title>
        <authorList>
            <person name="Armitage A.D."/>
            <person name="Lysoe E."/>
            <person name="Nellist C.F."/>
            <person name="Harrison R.J."/>
            <person name="Brurberg M.B."/>
        </authorList>
    </citation>
    <scope>NUCLEOTIDE SEQUENCE [LARGE SCALE GENOMIC DNA]</scope>
    <source>
        <strain evidence="1 2">10300</strain>
    </source>
</reference>
<evidence type="ECO:0000313" key="2">
    <source>
        <dbReference type="Proteomes" id="UP000251314"/>
    </source>
</evidence>